<keyword evidence="2 7" id="KW-0808">Transferase</keyword>
<evidence type="ECO:0000256" key="7">
    <source>
        <dbReference type="RuleBase" id="RU079119"/>
    </source>
</evidence>
<comment type="domain">
    <text evidence="7">The DHHC domain is required for palmitoyltransferase activity.</text>
</comment>
<feature type="transmembrane region" description="Helical" evidence="7">
    <location>
        <begin position="130"/>
        <end position="154"/>
    </location>
</feature>
<dbReference type="Pfam" id="PF01529">
    <property type="entry name" value="DHHC"/>
    <property type="match status" value="1"/>
</dbReference>
<dbReference type="Proteomes" id="UP001470230">
    <property type="component" value="Unassembled WGS sequence"/>
</dbReference>
<feature type="transmembrane region" description="Helical" evidence="7">
    <location>
        <begin position="30"/>
        <end position="48"/>
    </location>
</feature>
<comment type="similarity">
    <text evidence="7">Belongs to the DHHC palmitoyltransferase family.</text>
</comment>
<dbReference type="InterPro" id="IPR001594">
    <property type="entry name" value="Palmitoyltrfase_DHHC"/>
</dbReference>
<evidence type="ECO:0000313" key="10">
    <source>
        <dbReference type="Proteomes" id="UP001470230"/>
    </source>
</evidence>
<dbReference type="EC" id="2.3.1.225" evidence="7"/>
<keyword evidence="4 7" id="KW-1133">Transmembrane helix</keyword>
<dbReference type="PANTHER" id="PTHR22883:SF445">
    <property type="entry name" value="PALMITOYLTRANSFERASE"/>
    <property type="match status" value="1"/>
</dbReference>
<evidence type="ECO:0000256" key="4">
    <source>
        <dbReference type="ARBA" id="ARBA00022989"/>
    </source>
</evidence>
<keyword evidence="6 7" id="KW-0012">Acyltransferase</keyword>
<feature type="transmembrane region" description="Helical" evidence="7">
    <location>
        <begin position="166"/>
        <end position="185"/>
    </location>
</feature>
<dbReference type="EMBL" id="JAPFFF010000003">
    <property type="protein sequence ID" value="KAK8893433.1"/>
    <property type="molecule type" value="Genomic_DNA"/>
</dbReference>
<dbReference type="PROSITE" id="PS50216">
    <property type="entry name" value="DHHC"/>
    <property type="match status" value="1"/>
</dbReference>
<evidence type="ECO:0000313" key="9">
    <source>
        <dbReference type="EMBL" id="KAK8893433.1"/>
    </source>
</evidence>
<comment type="caution">
    <text evidence="9">The sequence shown here is derived from an EMBL/GenBank/DDBJ whole genome shotgun (WGS) entry which is preliminary data.</text>
</comment>
<evidence type="ECO:0000259" key="8">
    <source>
        <dbReference type="Pfam" id="PF01529"/>
    </source>
</evidence>
<gene>
    <name evidence="9" type="ORF">M9Y10_021853</name>
</gene>
<keyword evidence="10" id="KW-1185">Reference proteome</keyword>
<dbReference type="PANTHER" id="PTHR22883">
    <property type="entry name" value="ZINC FINGER DHHC DOMAIN CONTAINING PROTEIN"/>
    <property type="match status" value="1"/>
</dbReference>
<evidence type="ECO:0000256" key="3">
    <source>
        <dbReference type="ARBA" id="ARBA00022692"/>
    </source>
</evidence>
<dbReference type="InterPro" id="IPR039859">
    <property type="entry name" value="PFA4/ZDH16/20/ERF2-like"/>
</dbReference>
<evidence type="ECO:0000256" key="5">
    <source>
        <dbReference type="ARBA" id="ARBA00023136"/>
    </source>
</evidence>
<comment type="catalytic activity">
    <reaction evidence="7">
        <text>L-cysteinyl-[protein] + hexadecanoyl-CoA = S-hexadecanoyl-L-cysteinyl-[protein] + CoA</text>
        <dbReference type="Rhea" id="RHEA:36683"/>
        <dbReference type="Rhea" id="RHEA-COMP:10131"/>
        <dbReference type="Rhea" id="RHEA-COMP:11032"/>
        <dbReference type="ChEBI" id="CHEBI:29950"/>
        <dbReference type="ChEBI" id="CHEBI:57287"/>
        <dbReference type="ChEBI" id="CHEBI:57379"/>
        <dbReference type="ChEBI" id="CHEBI:74151"/>
        <dbReference type="EC" id="2.3.1.225"/>
    </reaction>
</comment>
<accession>A0ABR2KRI0</accession>
<name>A0ABR2KRI0_9EUKA</name>
<feature type="transmembrane region" description="Helical" evidence="7">
    <location>
        <begin position="6"/>
        <end position="23"/>
    </location>
</feature>
<organism evidence="9 10">
    <name type="scientific">Tritrichomonas musculus</name>
    <dbReference type="NCBI Taxonomy" id="1915356"/>
    <lineage>
        <taxon>Eukaryota</taxon>
        <taxon>Metamonada</taxon>
        <taxon>Parabasalia</taxon>
        <taxon>Tritrichomonadida</taxon>
        <taxon>Tritrichomonadidae</taxon>
        <taxon>Tritrichomonas</taxon>
    </lineage>
</organism>
<keyword evidence="5 7" id="KW-0472">Membrane</keyword>
<evidence type="ECO:0000256" key="1">
    <source>
        <dbReference type="ARBA" id="ARBA00004141"/>
    </source>
</evidence>
<evidence type="ECO:0000256" key="2">
    <source>
        <dbReference type="ARBA" id="ARBA00022679"/>
    </source>
</evidence>
<evidence type="ECO:0000256" key="6">
    <source>
        <dbReference type="ARBA" id="ARBA00023315"/>
    </source>
</evidence>
<sequence>MIFLFVFIFVEYYTNSFFLVPYFKNKNGNLIFGKIFVVYWIFISITWLKSYVHVSWLDAGSIVNEIDRLSKISPTEVENQIKSIGKCQKCGSAKPFRAHHCSKCKKCYFRFDHHCDLVGNCVAYRNAQPFVLYLIYGCFILFSSSFISFAPSFFHSPINQSLSQSYGVLIGLFALVISFFAYFTLTGLLSDQTTLERLYKMKTGQPVQVESMEPYWGDSFFLYILPHSPDTYFYKEVTIQERLYALQKFDNHLIAEEFEDTA</sequence>
<protein>
    <recommendedName>
        <fullName evidence="7">Palmitoyltransferase</fullName>
        <ecNumber evidence="7">2.3.1.225</ecNumber>
    </recommendedName>
</protein>
<keyword evidence="3 7" id="KW-0812">Transmembrane</keyword>
<comment type="subcellular location">
    <subcellularLocation>
        <location evidence="1">Membrane</location>
        <topology evidence="1">Multi-pass membrane protein</topology>
    </subcellularLocation>
</comment>
<reference evidence="9 10" key="1">
    <citation type="submission" date="2024-04" db="EMBL/GenBank/DDBJ databases">
        <title>Tritrichomonas musculus Genome.</title>
        <authorList>
            <person name="Alves-Ferreira E."/>
            <person name="Grigg M."/>
            <person name="Lorenzi H."/>
            <person name="Galac M."/>
        </authorList>
    </citation>
    <scope>NUCLEOTIDE SEQUENCE [LARGE SCALE GENOMIC DNA]</scope>
    <source>
        <strain evidence="9 10">EAF2021</strain>
    </source>
</reference>
<proteinExistence type="inferred from homology"/>
<feature type="domain" description="Palmitoyltransferase DHHC" evidence="8">
    <location>
        <begin position="86"/>
        <end position="195"/>
    </location>
</feature>